<proteinExistence type="predicted"/>
<dbReference type="PANTHER" id="PTHR19441">
    <property type="entry name" value="WHEY ACDIC PROTEIN WAP"/>
    <property type="match status" value="1"/>
</dbReference>
<evidence type="ECO:0000313" key="4">
    <source>
        <dbReference type="Proteomes" id="UP001347796"/>
    </source>
</evidence>
<evidence type="ECO:0000256" key="1">
    <source>
        <dbReference type="SAM" id="SignalP"/>
    </source>
</evidence>
<organism evidence="3 4">
    <name type="scientific">Patella caerulea</name>
    <name type="common">Rayed Mediterranean limpet</name>
    <dbReference type="NCBI Taxonomy" id="87958"/>
    <lineage>
        <taxon>Eukaryota</taxon>
        <taxon>Metazoa</taxon>
        <taxon>Spiralia</taxon>
        <taxon>Lophotrochozoa</taxon>
        <taxon>Mollusca</taxon>
        <taxon>Gastropoda</taxon>
        <taxon>Patellogastropoda</taxon>
        <taxon>Patelloidea</taxon>
        <taxon>Patellidae</taxon>
        <taxon>Patella</taxon>
    </lineage>
</organism>
<evidence type="ECO:0000313" key="3">
    <source>
        <dbReference type="EMBL" id="KAK6171458.1"/>
    </source>
</evidence>
<dbReference type="Proteomes" id="UP001347796">
    <property type="component" value="Unassembled WGS sequence"/>
</dbReference>
<reference evidence="3 4" key="1">
    <citation type="submission" date="2024-01" db="EMBL/GenBank/DDBJ databases">
        <title>The genome of the rayed Mediterranean limpet Patella caerulea (Linnaeus, 1758).</title>
        <authorList>
            <person name="Anh-Thu Weber A."/>
            <person name="Halstead-Nussloch G."/>
        </authorList>
    </citation>
    <scope>NUCLEOTIDE SEQUENCE [LARGE SCALE GENOMIC DNA]</scope>
    <source>
        <strain evidence="3">AATW-2023a</strain>
        <tissue evidence="3">Whole specimen</tissue>
    </source>
</reference>
<dbReference type="PROSITE" id="PS51390">
    <property type="entry name" value="WAP"/>
    <property type="match status" value="3"/>
</dbReference>
<accession>A0AAN8J9S8</accession>
<dbReference type="InterPro" id="IPR050514">
    <property type="entry name" value="WAP_four-disulfide_core"/>
</dbReference>
<keyword evidence="1" id="KW-0732">Signal</keyword>
<dbReference type="GO" id="GO:0019731">
    <property type="term" value="P:antibacterial humoral response"/>
    <property type="evidence" value="ECO:0007669"/>
    <property type="project" value="TreeGrafter"/>
</dbReference>
<name>A0AAN8J9S8_PATCE</name>
<dbReference type="SMART" id="SM00217">
    <property type="entry name" value="WAP"/>
    <property type="match status" value="3"/>
</dbReference>
<dbReference type="PANTHER" id="PTHR19441:SF97">
    <property type="entry name" value="WAP FOUR-DISULFIDE CORE DOMAIN PROTEIN 3"/>
    <property type="match status" value="1"/>
</dbReference>
<dbReference type="GO" id="GO:0005615">
    <property type="term" value="C:extracellular space"/>
    <property type="evidence" value="ECO:0007669"/>
    <property type="project" value="TreeGrafter"/>
</dbReference>
<protein>
    <recommendedName>
        <fullName evidence="2">WAP domain-containing protein</fullName>
    </recommendedName>
</protein>
<feature type="signal peptide" evidence="1">
    <location>
        <begin position="1"/>
        <end position="17"/>
    </location>
</feature>
<feature type="domain" description="WAP" evidence="2">
    <location>
        <begin position="230"/>
        <end position="280"/>
    </location>
</feature>
<dbReference type="PRINTS" id="PR00003">
    <property type="entry name" value="4DISULPHCORE"/>
</dbReference>
<dbReference type="InterPro" id="IPR036645">
    <property type="entry name" value="Elafin-like_sf"/>
</dbReference>
<dbReference type="Pfam" id="PF00095">
    <property type="entry name" value="WAP"/>
    <property type="match status" value="3"/>
</dbReference>
<dbReference type="GO" id="GO:0004867">
    <property type="term" value="F:serine-type endopeptidase inhibitor activity"/>
    <property type="evidence" value="ECO:0007669"/>
    <property type="project" value="TreeGrafter"/>
</dbReference>
<dbReference type="InterPro" id="IPR008197">
    <property type="entry name" value="WAP_dom"/>
</dbReference>
<keyword evidence="4" id="KW-1185">Reference proteome</keyword>
<dbReference type="GO" id="GO:0045087">
    <property type="term" value="P:innate immune response"/>
    <property type="evidence" value="ECO:0007669"/>
    <property type="project" value="TreeGrafter"/>
</dbReference>
<gene>
    <name evidence="3" type="ORF">SNE40_019644</name>
</gene>
<dbReference type="Gene3D" id="4.10.75.10">
    <property type="entry name" value="Elafin-like"/>
    <property type="match status" value="3"/>
</dbReference>
<feature type="domain" description="WAP" evidence="2">
    <location>
        <begin position="121"/>
        <end position="169"/>
    </location>
</feature>
<sequence length="299" mass="33064">MLHLLVYTLALLSVVKSDVYPCTVAKCAPGLICHAVEGACGRLPCPLLARCMNKTSVFEPCPFGRPILQVNGRPIHCGHGPSGRICPRSSRCIIDPTDKFAVCCWSNNAEDDYLEKPSSDVLAYDGVCPVIPPPYAMGICVEQCKSDNECLDGLKCCGTGCGRMCLTAEAPKPIFTCPMPPLNPFGSCIDVCIFESDCQPNERCCSNGCGHVCMTAQDASKAMLFPALKQKERQGFCPPEKTIRYIECSEKEQCTKDDDCFGIRKCCYNDQCGHICLNPKSKQLQVDPWLYKWKNRWFQ</sequence>
<dbReference type="AlphaFoldDB" id="A0AAN8J9S8"/>
<evidence type="ECO:0000259" key="2">
    <source>
        <dbReference type="PROSITE" id="PS51390"/>
    </source>
</evidence>
<comment type="caution">
    <text evidence="3">The sequence shown here is derived from an EMBL/GenBank/DDBJ whole genome shotgun (WGS) entry which is preliminary data.</text>
</comment>
<feature type="chain" id="PRO_5042908154" description="WAP domain-containing protein" evidence="1">
    <location>
        <begin position="18"/>
        <end position="299"/>
    </location>
</feature>
<feature type="domain" description="WAP" evidence="2">
    <location>
        <begin position="171"/>
        <end position="217"/>
    </location>
</feature>
<dbReference type="EMBL" id="JAZGQO010000014">
    <property type="protein sequence ID" value="KAK6171458.1"/>
    <property type="molecule type" value="Genomic_DNA"/>
</dbReference>
<dbReference type="SUPFAM" id="SSF57256">
    <property type="entry name" value="Elafin-like"/>
    <property type="match status" value="3"/>
</dbReference>